<feature type="binding site" evidence="2">
    <location>
        <position position="279"/>
    </location>
    <ligand>
        <name>substrate</name>
    </ligand>
</feature>
<feature type="binding site" evidence="2">
    <location>
        <position position="172"/>
    </location>
    <ligand>
        <name>substrate</name>
    </ligand>
</feature>
<dbReference type="Pfam" id="PF04101">
    <property type="entry name" value="Glyco_tran_28_C"/>
    <property type="match status" value="1"/>
</dbReference>
<dbReference type="Gene3D" id="3.40.50.11190">
    <property type="match status" value="1"/>
</dbReference>
<sequence>MKIAFRADASLQMGSGHVMRCVTLADALKQKGAECHFLCREHPGHLLELVRGKGHVVHVLPCEPESPIDRNGPAHAAWLGATQEQDAQACLPILQALQPDWLIVDHYALDIRWEESLRPFCRRLMVIDDLADRAHQCDLLLDQNLGRKPADYAGLTPEACTVLAGPQYGLLRPEFAALREYSLERRKQPKLQNLLITMGGVDQPNATGKVLEALKHSALPDDIRIDVVMGAKAPWLEAVKGIARDMPWPTDVLVNVADMAQRMADCDLAIGAAGGTSWERCCLGVPTIMVVLADNQWSGAQALQEAQAACLLGDTPEISRLPATLMRLEQRNELETMSVMSARITDGLGASRVVDSLTELLG</sequence>
<dbReference type="PANTHER" id="PTHR21015">
    <property type="entry name" value="UDP-N-ACETYLGLUCOSAMINE--N-ACETYLMURAMYL-(PENTAPEPTIDE) PYROPHOSPHORYL-UNDECAPRENOL N-ACETYLGLUCOSAMINE TRANSFERASE 1"/>
    <property type="match status" value="1"/>
</dbReference>
<evidence type="ECO:0000313" key="5">
    <source>
        <dbReference type="Proteomes" id="UP000198706"/>
    </source>
</evidence>
<dbReference type="RefSeq" id="WP_084334308.1">
    <property type="nucleotide sequence ID" value="NZ_FNFD01000004.1"/>
</dbReference>
<evidence type="ECO:0000256" key="2">
    <source>
        <dbReference type="PIRSR" id="PIRSR620023-2"/>
    </source>
</evidence>
<dbReference type="EMBL" id="FNFD01000004">
    <property type="protein sequence ID" value="SDK05240.1"/>
    <property type="molecule type" value="Genomic_DNA"/>
</dbReference>
<evidence type="ECO:0000259" key="3">
    <source>
        <dbReference type="Pfam" id="PF04101"/>
    </source>
</evidence>
<dbReference type="InterPro" id="IPR020023">
    <property type="entry name" value="PseG"/>
</dbReference>
<dbReference type="PANTHER" id="PTHR21015:SF22">
    <property type="entry name" value="GLYCOSYLTRANSFERASE"/>
    <property type="match status" value="1"/>
</dbReference>
<dbReference type="Gene3D" id="3.40.50.2000">
    <property type="entry name" value="Glycogen Phosphorylase B"/>
    <property type="match status" value="1"/>
</dbReference>
<gene>
    <name evidence="4" type="ORF">SAMN05216186_10482</name>
</gene>
<keyword evidence="4" id="KW-0378">Hydrolase</keyword>
<dbReference type="SUPFAM" id="SSF53756">
    <property type="entry name" value="UDP-Glycosyltransferase/glycogen phosphorylase"/>
    <property type="match status" value="1"/>
</dbReference>
<dbReference type="NCBIfam" id="TIGR03590">
    <property type="entry name" value="PseG"/>
    <property type="match status" value="1"/>
</dbReference>
<organism evidence="4 5">
    <name type="scientific">Pseudomonas indica</name>
    <dbReference type="NCBI Taxonomy" id="137658"/>
    <lineage>
        <taxon>Bacteria</taxon>
        <taxon>Pseudomonadati</taxon>
        <taxon>Pseudomonadota</taxon>
        <taxon>Gammaproteobacteria</taxon>
        <taxon>Pseudomonadales</taxon>
        <taxon>Pseudomonadaceae</taxon>
        <taxon>Pseudomonas</taxon>
    </lineage>
</organism>
<dbReference type="GO" id="GO:0016758">
    <property type="term" value="F:hexosyltransferase activity"/>
    <property type="evidence" value="ECO:0007669"/>
    <property type="project" value="InterPro"/>
</dbReference>
<proteinExistence type="predicted"/>
<protein>
    <submittedName>
        <fullName evidence="4">UDP-2,4-diacetamido-2,4,6-trideoxy-beta-L-altropyranose hydrolase</fullName>
    </submittedName>
</protein>
<dbReference type="AlphaFoldDB" id="A0A1G8YT99"/>
<reference evidence="4 5" key="1">
    <citation type="submission" date="2016-10" db="EMBL/GenBank/DDBJ databases">
        <authorList>
            <person name="de Groot N.N."/>
        </authorList>
    </citation>
    <scope>NUCLEOTIDE SEQUENCE [LARGE SCALE GENOMIC DNA]</scope>
    <source>
        <strain evidence="4 5">JCM 21544</strain>
    </source>
</reference>
<evidence type="ECO:0000313" key="4">
    <source>
        <dbReference type="EMBL" id="SDK05240.1"/>
    </source>
</evidence>
<feature type="active site" description="Proton acceptor" evidence="1">
    <location>
        <position position="17"/>
    </location>
</feature>
<feature type="domain" description="Glycosyl transferase family 28 C-terminal" evidence="3">
    <location>
        <begin position="256"/>
        <end position="341"/>
    </location>
</feature>
<keyword evidence="5" id="KW-1185">Reference proteome</keyword>
<accession>A0A1G8YT99</accession>
<dbReference type="GO" id="GO:0016787">
    <property type="term" value="F:hydrolase activity"/>
    <property type="evidence" value="ECO:0007669"/>
    <property type="project" value="UniProtKB-KW"/>
</dbReference>
<dbReference type="Proteomes" id="UP000198706">
    <property type="component" value="Unassembled WGS sequence"/>
</dbReference>
<dbReference type="STRING" id="137658.SAMN05216186_10482"/>
<dbReference type="InterPro" id="IPR007235">
    <property type="entry name" value="Glyco_trans_28_C"/>
</dbReference>
<name>A0A1G8YT99_9PSED</name>
<evidence type="ECO:0000256" key="1">
    <source>
        <dbReference type="PIRSR" id="PIRSR620023-1"/>
    </source>
</evidence>